<keyword evidence="2 8" id="KW-1003">Cell membrane</keyword>
<comment type="similarity">
    <text evidence="8">Belongs to the MntP (TC 9.B.29) family.</text>
</comment>
<evidence type="ECO:0000256" key="5">
    <source>
        <dbReference type="ARBA" id="ARBA00023065"/>
    </source>
</evidence>
<keyword evidence="3 8" id="KW-0812">Transmembrane</keyword>
<dbReference type="InterPro" id="IPR003810">
    <property type="entry name" value="Mntp/YtaF"/>
</dbReference>
<dbReference type="HAMAP" id="MF_01521">
    <property type="entry name" value="MntP_pump"/>
    <property type="match status" value="1"/>
</dbReference>
<organism evidence="9 10">
    <name type="scientific">Faecousia intestinalis</name>
    <dbReference type="NCBI Taxonomy" id="3133167"/>
    <lineage>
        <taxon>Bacteria</taxon>
        <taxon>Bacillati</taxon>
        <taxon>Bacillota</taxon>
        <taxon>Clostridia</taxon>
        <taxon>Eubacteriales</taxon>
        <taxon>Oscillospiraceae</taxon>
        <taxon>Faecousia</taxon>
    </lineage>
</organism>
<name>A0ABV1G705_9FIRM</name>
<feature type="transmembrane region" description="Helical" evidence="8">
    <location>
        <begin position="40"/>
        <end position="62"/>
    </location>
</feature>
<sequence>MKLLDLLITAIALSMDAFAVSIGKGLSVKRLKASHCLITGAYFGGFQALMPLLGFLLASSFASYIQKFDHWIACVLLVLIGANMLREAFSKEEEQGNDSFSFRVMLPLAIATSIDALATGVTFAMMGVNIWIAIAITGLTTFVFSVAGVKIGNLFGSRYQSKAELVGGLILIAMGFKILVEHLLGKA</sequence>
<keyword evidence="4 8" id="KW-1133">Transmembrane helix</keyword>
<keyword evidence="1 8" id="KW-0813">Transport</keyword>
<feature type="transmembrane region" description="Helical" evidence="8">
    <location>
        <begin position="106"/>
        <end position="124"/>
    </location>
</feature>
<dbReference type="RefSeq" id="WP_349135900.1">
    <property type="nucleotide sequence ID" value="NZ_JBBMFF010000220.1"/>
</dbReference>
<accession>A0ABV1G705</accession>
<keyword evidence="6 8" id="KW-0472">Membrane</keyword>
<gene>
    <name evidence="8" type="primary">mntP</name>
    <name evidence="9" type="ORF">WMO66_08055</name>
</gene>
<evidence type="ECO:0000313" key="9">
    <source>
        <dbReference type="EMBL" id="MEQ2511197.1"/>
    </source>
</evidence>
<dbReference type="Proteomes" id="UP001491552">
    <property type="component" value="Unassembled WGS sequence"/>
</dbReference>
<keyword evidence="10" id="KW-1185">Reference proteome</keyword>
<dbReference type="Pfam" id="PF02659">
    <property type="entry name" value="Mntp"/>
    <property type="match status" value="1"/>
</dbReference>
<comment type="caution">
    <text evidence="9">The sequence shown here is derived from an EMBL/GenBank/DDBJ whole genome shotgun (WGS) entry which is preliminary data.</text>
</comment>
<feature type="transmembrane region" description="Helical" evidence="8">
    <location>
        <begin position="130"/>
        <end position="151"/>
    </location>
</feature>
<proteinExistence type="inferred from homology"/>
<evidence type="ECO:0000256" key="1">
    <source>
        <dbReference type="ARBA" id="ARBA00022448"/>
    </source>
</evidence>
<feature type="transmembrane region" description="Helical" evidence="8">
    <location>
        <begin position="68"/>
        <end position="85"/>
    </location>
</feature>
<keyword evidence="7 8" id="KW-0464">Manganese</keyword>
<evidence type="ECO:0000256" key="3">
    <source>
        <dbReference type="ARBA" id="ARBA00022692"/>
    </source>
</evidence>
<dbReference type="InterPro" id="IPR022929">
    <property type="entry name" value="Put_MntP"/>
</dbReference>
<feature type="transmembrane region" description="Helical" evidence="8">
    <location>
        <begin position="6"/>
        <end position="28"/>
    </location>
</feature>
<protein>
    <recommendedName>
        <fullName evidence="8">Putative manganese efflux pump MntP</fullName>
    </recommendedName>
</protein>
<evidence type="ECO:0000313" key="10">
    <source>
        <dbReference type="Proteomes" id="UP001491552"/>
    </source>
</evidence>
<keyword evidence="5 8" id="KW-0406">Ion transport</keyword>
<feature type="transmembrane region" description="Helical" evidence="8">
    <location>
        <begin position="163"/>
        <end position="180"/>
    </location>
</feature>
<dbReference type="PANTHER" id="PTHR35529:SF1">
    <property type="entry name" value="MANGANESE EFFLUX PUMP MNTP-RELATED"/>
    <property type="match status" value="1"/>
</dbReference>
<evidence type="ECO:0000256" key="7">
    <source>
        <dbReference type="ARBA" id="ARBA00023211"/>
    </source>
</evidence>
<evidence type="ECO:0000256" key="8">
    <source>
        <dbReference type="HAMAP-Rule" id="MF_01521"/>
    </source>
</evidence>
<reference evidence="9 10" key="1">
    <citation type="submission" date="2024-03" db="EMBL/GenBank/DDBJ databases">
        <title>Human intestinal bacterial collection.</title>
        <authorList>
            <person name="Pauvert C."/>
            <person name="Hitch T.C.A."/>
            <person name="Clavel T."/>
        </authorList>
    </citation>
    <scope>NUCLEOTIDE SEQUENCE [LARGE SCALE GENOMIC DNA]</scope>
    <source>
        <strain evidence="9 10">CLA-AA-H192</strain>
    </source>
</reference>
<comment type="subcellular location">
    <subcellularLocation>
        <location evidence="8">Cell membrane</location>
        <topology evidence="8">Multi-pass membrane protein</topology>
    </subcellularLocation>
</comment>
<dbReference type="PANTHER" id="PTHR35529">
    <property type="entry name" value="MANGANESE EFFLUX PUMP MNTP-RELATED"/>
    <property type="match status" value="1"/>
</dbReference>
<dbReference type="EMBL" id="JBBMFF010000220">
    <property type="protein sequence ID" value="MEQ2511197.1"/>
    <property type="molecule type" value="Genomic_DNA"/>
</dbReference>
<comment type="function">
    <text evidence="8">Probably functions as a manganese efflux pump.</text>
</comment>
<evidence type="ECO:0000256" key="6">
    <source>
        <dbReference type="ARBA" id="ARBA00023136"/>
    </source>
</evidence>
<evidence type="ECO:0000256" key="4">
    <source>
        <dbReference type="ARBA" id="ARBA00022989"/>
    </source>
</evidence>
<evidence type="ECO:0000256" key="2">
    <source>
        <dbReference type="ARBA" id="ARBA00022475"/>
    </source>
</evidence>